<dbReference type="EMBL" id="JABTTQ020000010">
    <property type="protein sequence ID" value="KAK6147481.1"/>
    <property type="molecule type" value="Genomic_DNA"/>
</dbReference>
<keyword evidence="2" id="KW-1185">Reference proteome</keyword>
<comment type="caution">
    <text evidence="1">The sequence shown here is derived from an EMBL/GenBank/DDBJ whole genome shotgun (WGS) entry which is preliminary data.</text>
</comment>
<dbReference type="Proteomes" id="UP001318860">
    <property type="component" value="Unassembled WGS sequence"/>
</dbReference>
<name>A0ABR0WLJ1_REHGL</name>
<protein>
    <submittedName>
        <fullName evidence="1">Uncharacterized protein</fullName>
    </submittedName>
</protein>
<evidence type="ECO:0000313" key="1">
    <source>
        <dbReference type="EMBL" id="KAK6147481.1"/>
    </source>
</evidence>
<gene>
    <name evidence="1" type="ORF">DH2020_018393</name>
</gene>
<sequence>MKVARSIERELEFIRQSTQLGHASDRQPNRCLPLFDIKPSRASILSRTSVFGTKFTHNLIKANRQFSISLTWIDWGELDASIRADNELQQIVNQLCENPHGHHPYELLRQHNVSNDIPVEMQVEEEGFNPQDILELRRRHPGPDDFKALVEWRQSVGKPVHIKIGVLAKSSEDSARVRIRDDAQQ</sequence>
<organism evidence="1 2">
    <name type="scientific">Rehmannia glutinosa</name>
    <name type="common">Chinese foxglove</name>
    <dbReference type="NCBI Taxonomy" id="99300"/>
    <lineage>
        <taxon>Eukaryota</taxon>
        <taxon>Viridiplantae</taxon>
        <taxon>Streptophyta</taxon>
        <taxon>Embryophyta</taxon>
        <taxon>Tracheophyta</taxon>
        <taxon>Spermatophyta</taxon>
        <taxon>Magnoliopsida</taxon>
        <taxon>eudicotyledons</taxon>
        <taxon>Gunneridae</taxon>
        <taxon>Pentapetalae</taxon>
        <taxon>asterids</taxon>
        <taxon>lamiids</taxon>
        <taxon>Lamiales</taxon>
        <taxon>Orobanchaceae</taxon>
        <taxon>Rehmannieae</taxon>
        <taxon>Rehmannia</taxon>
    </lineage>
</organism>
<accession>A0ABR0WLJ1</accession>
<reference evidence="1 2" key="1">
    <citation type="journal article" date="2021" name="Comput. Struct. Biotechnol. J.">
        <title>De novo genome assembly of the potent medicinal plant Rehmannia glutinosa using nanopore technology.</title>
        <authorList>
            <person name="Ma L."/>
            <person name="Dong C."/>
            <person name="Song C."/>
            <person name="Wang X."/>
            <person name="Zheng X."/>
            <person name="Niu Y."/>
            <person name="Chen S."/>
            <person name="Feng W."/>
        </authorList>
    </citation>
    <scope>NUCLEOTIDE SEQUENCE [LARGE SCALE GENOMIC DNA]</scope>
    <source>
        <strain evidence="1">DH-2019</strain>
    </source>
</reference>
<proteinExistence type="predicted"/>
<evidence type="ECO:0000313" key="2">
    <source>
        <dbReference type="Proteomes" id="UP001318860"/>
    </source>
</evidence>